<sequence>TPSGTPFVEPEMPPFAPPFAPPPSETPSLAVPPPMPPELFLSVSLPFVWLVSSVLVGAGVEPSSGCVEGVVGAGVVIGVAIGVVVGDGLVGHGVRATSVGVTDGAWVNLGNSDDFV</sequence>
<evidence type="ECO:0000256" key="1">
    <source>
        <dbReference type="SAM" id="MobiDB-lite"/>
    </source>
</evidence>
<feature type="compositionally biased region" description="Low complexity" evidence="1">
    <location>
        <begin position="1"/>
        <end position="10"/>
    </location>
</feature>
<feature type="region of interest" description="Disordered" evidence="1">
    <location>
        <begin position="1"/>
        <end position="30"/>
    </location>
</feature>
<gene>
    <name evidence="3" type="ORF">F443_00319</name>
</gene>
<reference evidence="3 4" key="1">
    <citation type="submission" date="2013-11" db="EMBL/GenBank/DDBJ databases">
        <title>The Genome Sequence of Phytophthora parasitica P1569.</title>
        <authorList>
            <consortium name="The Broad Institute Genomics Platform"/>
            <person name="Russ C."/>
            <person name="Tyler B."/>
            <person name="Panabieres F."/>
            <person name="Shan W."/>
            <person name="Tripathy S."/>
            <person name="Grunwald N."/>
            <person name="Machado M."/>
            <person name="Johnson C.S."/>
            <person name="Arredondo F."/>
            <person name="Hong C."/>
            <person name="Coffey M."/>
            <person name="Young S.K."/>
            <person name="Zeng Q."/>
            <person name="Gargeya S."/>
            <person name="Fitzgerald M."/>
            <person name="Abouelleil A."/>
            <person name="Alvarado L."/>
            <person name="Chapman S.B."/>
            <person name="Gainer-Dewar J."/>
            <person name="Goldberg J."/>
            <person name="Griggs A."/>
            <person name="Gujja S."/>
            <person name="Hansen M."/>
            <person name="Howarth C."/>
            <person name="Imamovic A."/>
            <person name="Ireland A."/>
            <person name="Larimer J."/>
            <person name="McCowan C."/>
            <person name="Murphy C."/>
            <person name="Pearson M."/>
            <person name="Poon T.W."/>
            <person name="Priest M."/>
            <person name="Roberts A."/>
            <person name="Saif S."/>
            <person name="Shea T."/>
            <person name="Sykes S."/>
            <person name="Wortman J."/>
            <person name="Nusbaum C."/>
            <person name="Birren B."/>
        </authorList>
    </citation>
    <scope>NUCLEOTIDE SEQUENCE [LARGE SCALE GENOMIC DNA]</scope>
    <source>
        <strain evidence="3 4">P1569</strain>
    </source>
</reference>
<protein>
    <submittedName>
        <fullName evidence="3">Uncharacterized protein</fullName>
    </submittedName>
</protein>
<dbReference type="Proteomes" id="UP000018721">
    <property type="component" value="Unassembled WGS sequence"/>
</dbReference>
<feature type="compositionally biased region" description="Pro residues" evidence="1">
    <location>
        <begin position="11"/>
        <end position="30"/>
    </location>
</feature>
<proteinExistence type="predicted"/>
<dbReference type="AlphaFoldDB" id="V9G2Z3"/>
<dbReference type="HOGENOM" id="CLU_2103331_0_0_1"/>
<organism evidence="3 4">
    <name type="scientific">Phytophthora nicotianae P1569</name>
    <dbReference type="NCBI Taxonomy" id="1317065"/>
    <lineage>
        <taxon>Eukaryota</taxon>
        <taxon>Sar</taxon>
        <taxon>Stramenopiles</taxon>
        <taxon>Oomycota</taxon>
        <taxon>Peronosporomycetes</taxon>
        <taxon>Peronosporales</taxon>
        <taxon>Peronosporaceae</taxon>
        <taxon>Phytophthora</taxon>
    </lineage>
</organism>
<evidence type="ECO:0000256" key="2">
    <source>
        <dbReference type="SAM" id="Phobius"/>
    </source>
</evidence>
<keyword evidence="2" id="KW-0812">Transmembrane</keyword>
<accession>V9G2Z3</accession>
<keyword evidence="2" id="KW-1133">Transmembrane helix</keyword>
<evidence type="ECO:0000313" key="3">
    <source>
        <dbReference type="EMBL" id="ETI57367.1"/>
    </source>
</evidence>
<comment type="caution">
    <text evidence="3">The sequence shown here is derived from an EMBL/GenBank/DDBJ whole genome shotgun (WGS) entry which is preliminary data.</text>
</comment>
<keyword evidence="2" id="KW-0472">Membrane</keyword>
<feature type="transmembrane region" description="Helical" evidence="2">
    <location>
        <begin position="70"/>
        <end position="90"/>
    </location>
</feature>
<feature type="non-terminal residue" evidence="3">
    <location>
        <position position="1"/>
    </location>
</feature>
<keyword evidence="4" id="KW-1185">Reference proteome</keyword>
<evidence type="ECO:0000313" key="4">
    <source>
        <dbReference type="Proteomes" id="UP000018721"/>
    </source>
</evidence>
<feature type="transmembrane region" description="Helical" evidence="2">
    <location>
        <begin position="39"/>
        <end position="58"/>
    </location>
</feature>
<name>V9G2Z3_PHYNI</name>
<dbReference type="EMBL" id="ANIZ01000047">
    <property type="protein sequence ID" value="ETI57367.1"/>
    <property type="molecule type" value="Genomic_DNA"/>
</dbReference>